<keyword evidence="1" id="KW-1133">Transmembrane helix</keyword>
<evidence type="ECO:0000313" key="3">
    <source>
        <dbReference type="Proteomes" id="UP000319865"/>
    </source>
</evidence>
<evidence type="ECO:0000313" key="2">
    <source>
        <dbReference type="EMBL" id="TQN42357.1"/>
    </source>
</evidence>
<name>A0A543PE80_9ACTN</name>
<comment type="caution">
    <text evidence="2">The sequence shown here is derived from an EMBL/GenBank/DDBJ whole genome shotgun (WGS) entry which is preliminary data.</text>
</comment>
<accession>A0A543PE80</accession>
<keyword evidence="1" id="KW-0472">Membrane</keyword>
<protein>
    <submittedName>
        <fullName evidence="2">Uncharacterized protein</fullName>
    </submittedName>
</protein>
<organism evidence="2 3">
    <name type="scientific">Blastococcus colisei</name>
    <dbReference type="NCBI Taxonomy" id="1564162"/>
    <lineage>
        <taxon>Bacteria</taxon>
        <taxon>Bacillati</taxon>
        <taxon>Actinomycetota</taxon>
        <taxon>Actinomycetes</taxon>
        <taxon>Geodermatophilales</taxon>
        <taxon>Geodermatophilaceae</taxon>
        <taxon>Blastococcus</taxon>
    </lineage>
</organism>
<gene>
    <name evidence="2" type="ORF">FHU33_1755</name>
</gene>
<dbReference type="RefSeq" id="WP_170182369.1">
    <property type="nucleotide sequence ID" value="NZ_VFQE01000001.1"/>
</dbReference>
<evidence type="ECO:0000256" key="1">
    <source>
        <dbReference type="SAM" id="Phobius"/>
    </source>
</evidence>
<keyword evidence="1" id="KW-0812">Transmembrane</keyword>
<dbReference type="AlphaFoldDB" id="A0A543PE80"/>
<reference evidence="2 3" key="1">
    <citation type="submission" date="2019-06" db="EMBL/GenBank/DDBJ databases">
        <title>Sequencing the genomes of 1000 actinobacteria strains.</title>
        <authorList>
            <person name="Klenk H.-P."/>
        </authorList>
    </citation>
    <scope>NUCLEOTIDE SEQUENCE [LARGE SCALE GENOMIC DNA]</scope>
    <source>
        <strain evidence="2 3">DSM 46837</strain>
    </source>
</reference>
<proteinExistence type="predicted"/>
<dbReference type="Proteomes" id="UP000319865">
    <property type="component" value="Unassembled WGS sequence"/>
</dbReference>
<dbReference type="EMBL" id="VFQE01000001">
    <property type="protein sequence ID" value="TQN42357.1"/>
    <property type="molecule type" value="Genomic_DNA"/>
</dbReference>
<keyword evidence="3" id="KW-1185">Reference proteome</keyword>
<sequence>MPVAVLGMVAALSPLSLPLSGVPGLAETIGFWRLAGVLGWLAVRLFQLAGDRR</sequence>
<feature type="transmembrane region" description="Helical" evidence="1">
    <location>
        <begin position="31"/>
        <end position="50"/>
    </location>
</feature>